<dbReference type="InterPro" id="IPR011992">
    <property type="entry name" value="EF-hand-dom_pair"/>
</dbReference>
<dbReference type="InterPro" id="IPR050145">
    <property type="entry name" value="Centrin_CML-like"/>
</dbReference>
<dbReference type="VEuPathDB" id="FungiDB:SPSK_02753"/>
<dbReference type="GO" id="GO:0051301">
    <property type="term" value="P:cell division"/>
    <property type="evidence" value="ECO:0007669"/>
    <property type="project" value="UniProtKB-KW"/>
</dbReference>
<dbReference type="Pfam" id="PF13499">
    <property type="entry name" value="EF-hand_7"/>
    <property type="match status" value="1"/>
</dbReference>
<sequence>MMASRAAGKEPAYQQPSRDEFHRLTEDQRNQITEAFTVFDADKDARIDYHEFRFSLRALGFDLPKQETFPYLTKFAQPPAAWPRDKECAPIWREFTLPVFQGIAGKLMAERDPDAECRRAYRLFDTDGKGVITVEDLRRVMKEIGQSMEETELAAMIREFDAEGKGYDHAAYTLPKKPKQDHANQAQTNRGVNEEEFVKIMMAKRQA</sequence>
<dbReference type="RefSeq" id="XP_016589019.1">
    <property type="nucleotide sequence ID" value="XM_016729620.1"/>
</dbReference>
<keyword evidence="2" id="KW-0106">Calcium</keyword>
<comment type="caution">
    <text evidence="5">The sequence shown here is derived from an EMBL/GenBank/DDBJ whole genome shotgun (WGS) entry which is preliminary data.</text>
</comment>
<evidence type="ECO:0000259" key="4">
    <source>
        <dbReference type="PROSITE" id="PS50222"/>
    </source>
</evidence>
<reference evidence="5 6" key="2">
    <citation type="journal article" date="2015" name="Eukaryot. Cell">
        <title>Asexual propagation of a virulent clone complex in a human and feline outbreak of sporotrichosis.</title>
        <authorList>
            <person name="Teixeira Mde M."/>
            <person name="Rodrigues A.M."/>
            <person name="Tsui C.K."/>
            <person name="de Almeida L.G."/>
            <person name="Van Diepeningen A.D."/>
            <person name="van den Ende B.G."/>
            <person name="Fernandes G.F."/>
            <person name="Kano R."/>
            <person name="Hamelin R.C."/>
            <person name="Lopes-Bezerra L.M."/>
            <person name="Vasconcelos A.T."/>
            <person name="de Hoog S."/>
            <person name="de Camargo Z.P."/>
            <person name="Felipe M.S."/>
        </authorList>
    </citation>
    <scope>NUCLEOTIDE SEQUENCE [LARGE SCALE GENOMIC DNA]</scope>
    <source>
        <strain evidence="5 6">1099-18</strain>
    </source>
</reference>
<dbReference type="FunFam" id="1.10.238.10:FF:000003">
    <property type="entry name" value="Calmodulin A"/>
    <property type="match status" value="1"/>
</dbReference>
<dbReference type="OrthoDB" id="343296at2759"/>
<evidence type="ECO:0000256" key="1">
    <source>
        <dbReference type="ARBA" id="ARBA00022737"/>
    </source>
</evidence>
<accession>A0A0F2M9F5</accession>
<evidence type="ECO:0000313" key="5">
    <source>
        <dbReference type="EMBL" id="KJR86343.1"/>
    </source>
</evidence>
<dbReference type="SMART" id="SM00054">
    <property type="entry name" value="EFh"/>
    <property type="match status" value="2"/>
</dbReference>
<dbReference type="CDD" id="cd00051">
    <property type="entry name" value="EFh"/>
    <property type="match status" value="1"/>
</dbReference>
<dbReference type="AlphaFoldDB" id="A0A0F2M9F5"/>
<proteinExistence type="predicted"/>
<organism evidence="5 6">
    <name type="scientific">Sporothrix schenckii 1099-18</name>
    <dbReference type="NCBI Taxonomy" id="1397361"/>
    <lineage>
        <taxon>Eukaryota</taxon>
        <taxon>Fungi</taxon>
        <taxon>Dikarya</taxon>
        <taxon>Ascomycota</taxon>
        <taxon>Pezizomycotina</taxon>
        <taxon>Sordariomycetes</taxon>
        <taxon>Sordariomycetidae</taxon>
        <taxon>Ophiostomatales</taxon>
        <taxon>Ophiostomataceae</taxon>
        <taxon>Sporothrix</taxon>
    </lineage>
</organism>
<reference evidence="5 6" key="1">
    <citation type="journal article" date="2014" name="BMC Genomics">
        <title>Comparative genomics of the major fungal agents of human and animal Sporotrichosis: Sporothrix schenckii and Sporothrix brasiliensis.</title>
        <authorList>
            <person name="Teixeira M.M."/>
            <person name="de Almeida L.G."/>
            <person name="Kubitschek-Barreira P."/>
            <person name="Alves F.L."/>
            <person name="Kioshima E.S."/>
            <person name="Abadio A.K."/>
            <person name="Fernandes L."/>
            <person name="Derengowski L.S."/>
            <person name="Ferreira K.S."/>
            <person name="Souza R.C."/>
            <person name="Ruiz J.C."/>
            <person name="de Andrade N.C."/>
            <person name="Paes H.C."/>
            <person name="Nicola A.M."/>
            <person name="Albuquerque P."/>
            <person name="Gerber A.L."/>
            <person name="Martins V.P."/>
            <person name="Peconick L.D."/>
            <person name="Neto A.V."/>
            <person name="Chaucanez C.B."/>
            <person name="Silva P.A."/>
            <person name="Cunha O.L."/>
            <person name="de Oliveira F.F."/>
            <person name="dos Santos T.C."/>
            <person name="Barros A.L."/>
            <person name="Soares M.A."/>
            <person name="de Oliveira L.M."/>
            <person name="Marini M.M."/>
            <person name="Villalobos-Duno H."/>
            <person name="Cunha M.M."/>
            <person name="de Hoog S."/>
            <person name="da Silveira J.F."/>
            <person name="Henrissat B."/>
            <person name="Nino-Vega G.A."/>
            <person name="Cisalpino P.S."/>
            <person name="Mora-Montes H.M."/>
            <person name="Almeida S.R."/>
            <person name="Stajich J.E."/>
            <person name="Lopes-Bezerra L.M."/>
            <person name="Vasconcelos A.T."/>
            <person name="Felipe M.S."/>
        </authorList>
    </citation>
    <scope>NUCLEOTIDE SEQUENCE [LARGE SCALE GENOMIC DNA]</scope>
    <source>
        <strain evidence="5 6">1099-18</strain>
    </source>
</reference>
<keyword evidence="5" id="KW-0131">Cell cycle</keyword>
<name>A0A0F2M9F5_SPOSC</name>
<protein>
    <submittedName>
        <fullName evidence="5">Cell division control protein Cdc31</fullName>
    </submittedName>
</protein>
<dbReference type="GeneID" id="27664897"/>
<dbReference type="KEGG" id="ssck:SPSK_02753"/>
<dbReference type="GO" id="GO:0005509">
    <property type="term" value="F:calcium ion binding"/>
    <property type="evidence" value="ECO:0007669"/>
    <property type="project" value="InterPro"/>
</dbReference>
<dbReference type="PANTHER" id="PTHR23050">
    <property type="entry name" value="CALCIUM BINDING PROTEIN"/>
    <property type="match status" value="1"/>
</dbReference>
<feature type="region of interest" description="Disordered" evidence="3">
    <location>
        <begin position="1"/>
        <end position="21"/>
    </location>
</feature>
<dbReference type="PROSITE" id="PS50222">
    <property type="entry name" value="EF_HAND_2"/>
    <property type="match status" value="2"/>
</dbReference>
<dbReference type="SUPFAM" id="SSF47473">
    <property type="entry name" value="EF-hand"/>
    <property type="match status" value="1"/>
</dbReference>
<keyword evidence="1" id="KW-0677">Repeat</keyword>
<dbReference type="Proteomes" id="UP000033710">
    <property type="component" value="Unassembled WGS sequence"/>
</dbReference>
<dbReference type="EMBL" id="AXCR01000006">
    <property type="protein sequence ID" value="KJR86343.1"/>
    <property type="molecule type" value="Genomic_DNA"/>
</dbReference>
<evidence type="ECO:0000256" key="3">
    <source>
        <dbReference type="SAM" id="MobiDB-lite"/>
    </source>
</evidence>
<dbReference type="Pfam" id="PF13202">
    <property type="entry name" value="EF-hand_5"/>
    <property type="match status" value="1"/>
</dbReference>
<evidence type="ECO:0000313" key="6">
    <source>
        <dbReference type="Proteomes" id="UP000033710"/>
    </source>
</evidence>
<keyword evidence="5" id="KW-0132">Cell division</keyword>
<dbReference type="Gene3D" id="1.10.238.10">
    <property type="entry name" value="EF-hand"/>
    <property type="match status" value="2"/>
</dbReference>
<feature type="domain" description="EF-hand" evidence="4">
    <location>
        <begin position="112"/>
        <end position="147"/>
    </location>
</feature>
<gene>
    <name evidence="5" type="ORF">SPSK_02753</name>
</gene>
<evidence type="ECO:0000256" key="2">
    <source>
        <dbReference type="ARBA" id="ARBA00022837"/>
    </source>
</evidence>
<feature type="domain" description="EF-hand" evidence="4">
    <location>
        <begin position="27"/>
        <end position="62"/>
    </location>
</feature>
<dbReference type="InterPro" id="IPR002048">
    <property type="entry name" value="EF_hand_dom"/>
</dbReference>